<evidence type="ECO:0000313" key="8">
    <source>
        <dbReference type="Proteomes" id="UP000192917"/>
    </source>
</evidence>
<evidence type="ECO:0000313" key="7">
    <source>
        <dbReference type="EMBL" id="SMF64259.1"/>
    </source>
</evidence>
<comment type="subcellular location">
    <subcellularLocation>
        <location evidence="1">Cell membrane</location>
        <topology evidence="1">Multi-pass membrane protein</topology>
    </subcellularLocation>
</comment>
<evidence type="ECO:0000256" key="1">
    <source>
        <dbReference type="ARBA" id="ARBA00004651"/>
    </source>
</evidence>
<dbReference type="PANTHER" id="PTHR30086:SF20">
    <property type="entry name" value="ARGININE EXPORTER PROTEIN ARGO-RELATED"/>
    <property type="match status" value="1"/>
</dbReference>
<dbReference type="GO" id="GO:0005886">
    <property type="term" value="C:plasma membrane"/>
    <property type="evidence" value="ECO:0007669"/>
    <property type="project" value="UniProtKB-SubCell"/>
</dbReference>
<keyword evidence="5 6" id="KW-0472">Membrane</keyword>
<keyword evidence="4 6" id="KW-1133">Transmembrane helix</keyword>
<evidence type="ECO:0000256" key="3">
    <source>
        <dbReference type="ARBA" id="ARBA00022692"/>
    </source>
</evidence>
<dbReference type="STRING" id="560819.SAMN05428998_12546"/>
<dbReference type="AlphaFoldDB" id="A0A1Y6CNE1"/>
<dbReference type="PANTHER" id="PTHR30086">
    <property type="entry name" value="ARGININE EXPORTER PROTEIN ARGO"/>
    <property type="match status" value="1"/>
</dbReference>
<feature type="transmembrane region" description="Helical" evidence="6">
    <location>
        <begin position="35"/>
        <end position="64"/>
    </location>
</feature>
<name>A0A1Y6CNE1_9PROT</name>
<keyword evidence="8" id="KW-1185">Reference proteome</keyword>
<feature type="transmembrane region" description="Helical" evidence="6">
    <location>
        <begin position="111"/>
        <end position="138"/>
    </location>
</feature>
<evidence type="ECO:0000256" key="6">
    <source>
        <dbReference type="SAM" id="Phobius"/>
    </source>
</evidence>
<dbReference type="InterPro" id="IPR001123">
    <property type="entry name" value="LeuE-type"/>
</dbReference>
<feature type="transmembrane region" description="Helical" evidence="6">
    <location>
        <begin position="71"/>
        <end position="91"/>
    </location>
</feature>
<dbReference type="EMBL" id="FWZX01000025">
    <property type="protein sequence ID" value="SMF64259.1"/>
    <property type="molecule type" value="Genomic_DNA"/>
</dbReference>
<feature type="transmembrane region" description="Helical" evidence="6">
    <location>
        <begin position="150"/>
        <end position="173"/>
    </location>
</feature>
<sequence length="204" mass="20739">MTLASWLALLLALTLLGLTPGPGWAAVVGTALGRGFAAGAAMALGVGLGDVVFVLLAVFGLALLAETLGELFLLVRLAGAGYLVFLGVQCWRRPPRVADSGAAPKPRSLSASFVGGFALTLGNPKVIAFYLGFLPAFLDLGRLGGGDVALVAGTAFTVIAGLLTGYAALAAASRRLLLRERVARWFGRVTGSCLIASGIAVATR</sequence>
<organism evidence="7 8">
    <name type="scientific">Tistlia consotensis USBA 355</name>
    <dbReference type="NCBI Taxonomy" id="560819"/>
    <lineage>
        <taxon>Bacteria</taxon>
        <taxon>Pseudomonadati</taxon>
        <taxon>Pseudomonadota</taxon>
        <taxon>Alphaproteobacteria</taxon>
        <taxon>Rhodospirillales</taxon>
        <taxon>Rhodovibrionaceae</taxon>
        <taxon>Tistlia</taxon>
    </lineage>
</organism>
<keyword evidence="3 6" id="KW-0812">Transmembrane</keyword>
<dbReference type="GO" id="GO:0015171">
    <property type="term" value="F:amino acid transmembrane transporter activity"/>
    <property type="evidence" value="ECO:0007669"/>
    <property type="project" value="TreeGrafter"/>
</dbReference>
<keyword evidence="2" id="KW-1003">Cell membrane</keyword>
<dbReference type="RefSeq" id="WP_085125204.1">
    <property type="nucleotide sequence ID" value="NZ_FWZX01000025.1"/>
</dbReference>
<proteinExistence type="predicted"/>
<evidence type="ECO:0000256" key="2">
    <source>
        <dbReference type="ARBA" id="ARBA00022475"/>
    </source>
</evidence>
<evidence type="ECO:0000256" key="4">
    <source>
        <dbReference type="ARBA" id="ARBA00022989"/>
    </source>
</evidence>
<dbReference type="Proteomes" id="UP000192917">
    <property type="component" value="Unassembled WGS sequence"/>
</dbReference>
<gene>
    <name evidence="7" type="ORF">SAMN05428998_12546</name>
</gene>
<dbReference type="Pfam" id="PF01810">
    <property type="entry name" value="LysE"/>
    <property type="match status" value="1"/>
</dbReference>
<reference evidence="7 8" key="1">
    <citation type="submission" date="2017-04" db="EMBL/GenBank/DDBJ databases">
        <authorList>
            <person name="Afonso C.L."/>
            <person name="Miller P.J."/>
            <person name="Scott M.A."/>
            <person name="Spackman E."/>
            <person name="Goraichik I."/>
            <person name="Dimitrov K.M."/>
            <person name="Suarez D.L."/>
            <person name="Swayne D.E."/>
        </authorList>
    </citation>
    <scope>NUCLEOTIDE SEQUENCE [LARGE SCALE GENOMIC DNA]</scope>
    <source>
        <strain evidence="7 8">USBA 355</strain>
    </source>
</reference>
<protein>
    <submittedName>
        <fullName evidence="7">Threonine/homoserine/homoserine lactone efflux protein</fullName>
    </submittedName>
</protein>
<evidence type="ECO:0000256" key="5">
    <source>
        <dbReference type="ARBA" id="ARBA00023136"/>
    </source>
</evidence>
<accession>A0A1Y6CNE1</accession>